<name>A0ABP1B0Q5_9BRYO</name>
<organism evidence="2 3">
    <name type="scientific">Sphagnum jensenii</name>
    <dbReference type="NCBI Taxonomy" id="128206"/>
    <lineage>
        <taxon>Eukaryota</taxon>
        <taxon>Viridiplantae</taxon>
        <taxon>Streptophyta</taxon>
        <taxon>Embryophyta</taxon>
        <taxon>Bryophyta</taxon>
        <taxon>Sphagnophytina</taxon>
        <taxon>Sphagnopsida</taxon>
        <taxon>Sphagnales</taxon>
        <taxon>Sphagnaceae</taxon>
        <taxon>Sphagnum</taxon>
    </lineage>
</organism>
<accession>A0ABP1B0Q5</accession>
<feature type="region of interest" description="Disordered" evidence="1">
    <location>
        <begin position="1"/>
        <end position="33"/>
    </location>
</feature>
<reference evidence="2" key="1">
    <citation type="submission" date="2024-03" db="EMBL/GenBank/DDBJ databases">
        <authorList>
            <consortium name="ELIXIR-Norway"/>
            <consortium name="Elixir Norway"/>
        </authorList>
    </citation>
    <scope>NUCLEOTIDE SEQUENCE</scope>
</reference>
<protein>
    <submittedName>
        <fullName evidence="2">Uncharacterized protein</fullName>
    </submittedName>
</protein>
<sequence length="664" mass="73352">MAATEDKKKKSIQEICSLSPGGPPRSSNDRSRQDVELIEQGTFEPTEHFYPRVLNAQIHPLVRSFLSLGNNRIIKRYCHLHPEANPAAVAKVLKASTRYFQWGGADLFSTTTDRGQKRFVVVETNSCPSGQKSMPLANEDASESEQAGYRTLLEKSVMPTLRAGKFNGHPLPQGKLAVLYDKNKMEASGYAATLADLTGEPVYLVPCYAEDLHPKVRCREDGVLEICTSPAVTDEFGKACVSMYSDGQESPVWEPVRAALRYVTQRPWTRLPPLTRTLVFNPVLACLAGGRNKMLAAKAYDIYNAEIAHTGLTIHTPETIWDVAKPEVPLWVGRMGGLAVVKVPYANGGQGVWTITHEKELHAFMSIEHRYDRFIVQALIGNNSWSSVSQSGRLYHVGTIPNLKGNIYAADLRFMIGSSPEGFFPVAIYARRARLPLAEKLDAGANSWDVLGTNLSFKRLDGSWGTETERLLLMDSKDFNRIGVGVDDLIEAYMQTVLSVTAIDGLACKLINSKGQFGMKLFQSLNPDPKLLAELYPTQLNPPLLPVELPNMVDVCHSSSVQVLIETEEERLAKELQQDVIISQPLNLTVCTALKGGTMSHVASTGHMICLMRLFTVFYLGGNWREGFDAINSADHQICCSQRGGGFTAHQCSSLDRQCYLPID</sequence>
<keyword evidence="3" id="KW-1185">Reference proteome</keyword>
<evidence type="ECO:0000256" key="1">
    <source>
        <dbReference type="SAM" id="MobiDB-lite"/>
    </source>
</evidence>
<evidence type="ECO:0000313" key="3">
    <source>
        <dbReference type="Proteomes" id="UP001497522"/>
    </source>
</evidence>
<dbReference type="Proteomes" id="UP001497522">
    <property type="component" value="Chromosome 18"/>
</dbReference>
<gene>
    <name evidence="2" type="ORF">CSSPJE1EN2_LOCUS11366</name>
</gene>
<evidence type="ECO:0000313" key="2">
    <source>
        <dbReference type="EMBL" id="CAK9868407.1"/>
    </source>
</evidence>
<proteinExistence type="predicted"/>
<dbReference type="EMBL" id="OZ023719">
    <property type="protein sequence ID" value="CAK9868407.1"/>
    <property type="molecule type" value="Genomic_DNA"/>
</dbReference>
<feature type="compositionally biased region" description="Basic and acidic residues" evidence="1">
    <location>
        <begin position="1"/>
        <end position="12"/>
    </location>
</feature>